<evidence type="ECO:0000256" key="1">
    <source>
        <dbReference type="SAM" id="Coils"/>
    </source>
</evidence>
<dbReference type="RefSeq" id="WP_102733899.1">
    <property type="nucleotide sequence ID" value="NZ_CP033388.1"/>
</dbReference>
<reference evidence="2 3" key="1">
    <citation type="journal article" date="2017" name="BMC Genomics">
        <title>Genome sequencing of 39 Akkermansia muciniphila isolates reveals its population structure, genomic and functional diverisity, and global distribution in mammalian gut microbiotas.</title>
        <authorList>
            <person name="Guo X."/>
            <person name="Li S."/>
            <person name="Zhang J."/>
            <person name="Wu F."/>
            <person name="Li X."/>
            <person name="Wu D."/>
            <person name="Zhang M."/>
            <person name="Ou Z."/>
            <person name="Jie Z."/>
            <person name="Yan Q."/>
            <person name="Li P."/>
            <person name="Yi J."/>
            <person name="Peng Y."/>
        </authorList>
    </citation>
    <scope>NUCLEOTIDE SEQUENCE [LARGE SCALE GENOMIC DNA]</scope>
    <source>
        <strain evidence="2 3">GP43</strain>
    </source>
</reference>
<sequence>MKKTNQFDDIKAGELIRFLKNPMRGNSPRNNWSFGIVAYRLKTTFCVYPVGRPSYSKGITIRYDGMNGPGKDAVQIAFRLTPAEMNHPDIQEYLQKTETIKQLNQQLSELQQNLENGTSSLFSNYPLPENNYL</sequence>
<proteinExistence type="predicted"/>
<dbReference type="Proteomes" id="UP000235914">
    <property type="component" value="Unassembled WGS sequence"/>
</dbReference>
<dbReference type="AlphaFoldDB" id="A0AAP8NNU7"/>
<keyword evidence="1" id="KW-0175">Coiled coil</keyword>
<organism evidence="2 3">
    <name type="scientific">Akkermansia muciniphila</name>
    <dbReference type="NCBI Taxonomy" id="239935"/>
    <lineage>
        <taxon>Bacteria</taxon>
        <taxon>Pseudomonadati</taxon>
        <taxon>Verrucomicrobiota</taxon>
        <taxon>Verrucomicrobiia</taxon>
        <taxon>Verrucomicrobiales</taxon>
        <taxon>Akkermansiaceae</taxon>
        <taxon>Akkermansia</taxon>
    </lineage>
</organism>
<comment type="caution">
    <text evidence="2">The sequence shown here is derived from an EMBL/GenBank/DDBJ whole genome shotgun (WGS) entry which is preliminary data.</text>
</comment>
<name>A0AAP8NNU7_9BACT</name>
<evidence type="ECO:0000313" key="2">
    <source>
        <dbReference type="EMBL" id="PNC57598.1"/>
    </source>
</evidence>
<feature type="coiled-coil region" evidence="1">
    <location>
        <begin position="93"/>
        <end position="120"/>
    </location>
</feature>
<dbReference type="EMBL" id="PJKN01000001">
    <property type="protein sequence ID" value="PNC57598.1"/>
    <property type="molecule type" value="Genomic_DNA"/>
</dbReference>
<protein>
    <submittedName>
        <fullName evidence="2">Uncharacterized protein</fullName>
    </submittedName>
</protein>
<evidence type="ECO:0000313" key="3">
    <source>
        <dbReference type="Proteomes" id="UP000235914"/>
    </source>
</evidence>
<accession>A0AAP8NNU7</accession>
<gene>
    <name evidence="2" type="ORF">CXU09_00520</name>
</gene>